<proteinExistence type="predicted"/>
<gene>
    <name evidence="1" type="ORF">HDG40_007842</name>
</gene>
<accession>A0A7W8QGL2</accession>
<sequence length="40" mass="4264">MRSWTILGYGPVPAKEAGAKTSIHAVRTTTHECPTTVGHT</sequence>
<dbReference type="AlphaFoldDB" id="A0A7W8QGL2"/>
<comment type="caution">
    <text evidence="1">The sequence shown here is derived from an EMBL/GenBank/DDBJ whole genome shotgun (WGS) entry which is preliminary data.</text>
</comment>
<evidence type="ECO:0000313" key="2">
    <source>
        <dbReference type="Proteomes" id="UP000592780"/>
    </source>
</evidence>
<name>A0A7W8QGL2_PARAM</name>
<organism evidence="1 2">
    <name type="scientific">Paraburkholderia atlantica</name>
    <dbReference type="NCBI Taxonomy" id="2654982"/>
    <lineage>
        <taxon>Bacteria</taxon>
        <taxon>Pseudomonadati</taxon>
        <taxon>Pseudomonadota</taxon>
        <taxon>Betaproteobacteria</taxon>
        <taxon>Burkholderiales</taxon>
        <taxon>Burkholderiaceae</taxon>
        <taxon>Paraburkholderia</taxon>
    </lineage>
</organism>
<dbReference type="Proteomes" id="UP000592780">
    <property type="component" value="Unassembled WGS sequence"/>
</dbReference>
<protein>
    <submittedName>
        <fullName evidence="1">Uncharacterized protein</fullName>
    </submittedName>
</protein>
<keyword evidence="2" id="KW-1185">Reference proteome</keyword>
<evidence type="ECO:0000313" key="1">
    <source>
        <dbReference type="EMBL" id="MBB5429644.1"/>
    </source>
</evidence>
<dbReference type="EMBL" id="JACHDD010000038">
    <property type="protein sequence ID" value="MBB5429644.1"/>
    <property type="molecule type" value="Genomic_DNA"/>
</dbReference>
<reference evidence="1 2" key="1">
    <citation type="submission" date="2020-08" db="EMBL/GenBank/DDBJ databases">
        <title>Genomic Encyclopedia of Type Strains, Phase IV (KMG-V): Genome sequencing to study the core and pangenomes of soil and plant-associated prokaryotes.</title>
        <authorList>
            <person name="Whitman W."/>
        </authorList>
    </citation>
    <scope>NUCLEOTIDE SEQUENCE [LARGE SCALE GENOMIC DNA]</scope>
    <source>
        <strain evidence="1 2">JPY158</strain>
    </source>
</reference>